<sequence length="226" mass="24669">MHALASELGLEIFETNASDNRTAELLEKSVGSAAAQASLFSKGKILLVDEIDGLDAKEDRGGVAALSKIIGRSVFPVVLTANNPWNSKFSQLRLRSELIEFGAISPFFIYGVLKKICEHEKIKYEEAALKKFAAHANGDLRAAINDLQALSAKPISSGSIAFLSERDAQLSMFKALTRVFKSAEPVQAVSAFDNVEENIDRCFLWVDENLPKEYTQPAELAAAYDA</sequence>
<dbReference type="Pfam" id="PF00004">
    <property type="entry name" value="AAA"/>
    <property type="match status" value="1"/>
</dbReference>
<keyword evidence="2" id="KW-0547">Nucleotide-binding</keyword>
<accession>X0WB95</accession>
<dbReference type="PANTHER" id="PTHR23389:SF6">
    <property type="entry name" value="REPLICATION FACTOR C SUBUNIT 1"/>
    <property type="match status" value="1"/>
</dbReference>
<dbReference type="Pfam" id="PF21960">
    <property type="entry name" value="RCF1-5-like_lid"/>
    <property type="match status" value="1"/>
</dbReference>
<proteinExistence type="predicted"/>
<dbReference type="SUPFAM" id="SSF52540">
    <property type="entry name" value="P-loop containing nucleoside triphosphate hydrolases"/>
    <property type="match status" value="1"/>
</dbReference>
<dbReference type="GO" id="GO:0016887">
    <property type="term" value="F:ATP hydrolysis activity"/>
    <property type="evidence" value="ECO:0007669"/>
    <property type="project" value="InterPro"/>
</dbReference>
<dbReference type="InterPro" id="IPR047854">
    <property type="entry name" value="RFC_lid"/>
</dbReference>
<feature type="non-terminal residue" evidence="5">
    <location>
        <position position="226"/>
    </location>
</feature>
<evidence type="ECO:0000256" key="2">
    <source>
        <dbReference type="ARBA" id="ARBA00022741"/>
    </source>
</evidence>
<dbReference type="GO" id="GO:0005524">
    <property type="term" value="F:ATP binding"/>
    <property type="evidence" value="ECO:0007669"/>
    <property type="project" value="UniProtKB-KW"/>
</dbReference>
<dbReference type="CDD" id="cd18140">
    <property type="entry name" value="HLD_clamp_RFC"/>
    <property type="match status" value="1"/>
</dbReference>
<evidence type="ECO:0000256" key="3">
    <source>
        <dbReference type="ARBA" id="ARBA00022840"/>
    </source>
</evidence>
<dbReference type="AlphaFoldDB" id="X0WB95"/>
<protein>
    <recommendedName>
        <fullName evidence="4">ATPase AAA-type core domain-containing protein</fullName>
    </recommendedName>
</protein>
<evidence type="ECO:0000256" key="1">
    <source>
        <dbReference type="ARBA" id="ARBA00022705"/>
    </source>
</evidence>
<dbReference type="PANTHER" id="PTHR23389">
    <property type="entry name" value="CHROMOSOME TRANSMISSION FIDELITY FACTOR 18"/>
    <property type="match status" value="1"/>
</dbReference>
<keyword evidence="3" id="KW-0067">ATP-binding</keyword>
<dbReference type="InterPro" id="IPR003959">
    <property type="entry name" value="ATPase_AAA_core"/>
</dbReference>
<keyword evidence="1" id="KW-0235">DNA replication</keyword>
<feature type="domain" description="ATPase AAA-type core" evidence="4">
    <location>
        <begin position="2"/>
        <end position="86"/>
    </location>
</feature>
<name>X0WB95_9ZZZZ</name>
<evidence type="ECO:0000259" key="4">
    <source>
        <dbReference type="Pfam" id="PF00004"/>
    </source>
</evidence>
<gene>
    <name evidence="5" type="ORF">S01H1_37112</name>
</gene>
<dbReference type="Gene3D" id="1.10.8.60">
    <property type="match status" value="1"/>
</dbReference>
<dbReference type="Gene3D" id="3.40.50.300">
    <property type="entry name" value="P-loop containing nucleotide triphosphate hydrolases"/>
    <property type="match status" value="1"/>
</dbReference>
<evidence type="ECO:0000313" key="5">
    <source>
        <dbReference type="EMBL" id="GAG09936.1"/>
    </source>
</evidence>
<dbReference type="EMBL" id="BARS01023298">
    <property type="protein sequence ID" value="GAG09936.1"/>
    <property type="molecule type" value="Genomic_DNA"/>
</dbReference>
<reference evidence="5" key="1">
    <citation type="journal article" date="2014" name="Front. Microbiol.">
        <title>High frequency of phylogenetically diverse reductive dehalogenase-homologous genes in deep subseafloor sedimentary metagenomes.</title>
        <authorList>
            <person name="Kawai M."/>
            <person name="Futagami T."/>
            <person name="Toyoda A."/>
            <person name="Takaki Y."/>
            <person name="Nishi S."/>
            <person name="Hori S."/>
            <person name="Arai W."/>
            <person name="Tsubouchi T."/>
            <person name="Morono Y."/>
            <person name="Uchiyama I."/>
            <person name="Ito T."/>
            <person name="Fujiyama A."/>
            <person name="Inagaki F."/>
            <person name="Takami H."/>
        </authorList>
    </citation>
    <scope>NUCLEOTIDE SEQUENCE</scope>
    <source>
        <strain evidence="5">Expedition CK06-06</strain>
    </source>
</reference>
<organism evidence="5">
    <name type="scientific">marine sediment metagenome</name>
    <dbReference type="NCBI Taxonomy" id="412755"/>
    <lineage>
        <taxon>unclassified sequences</taxon>
        <taxon>metagenomes</taxon>
        <taxon>ecological metagenomes</taxon>
    </lineage>
</organism>
<dbReference type="InterPro" id="IPR027417">
    <property type="entry name" value="P-loop_NTPase"/>
</dbReference>
<dbReference type="GO" id="GO:0006260">
    <property type="term" value="P:DNA replication"/>
    <property type="evidence" value="ECO:0007669"/>
    <property type="project" value="UniProtKB-KW"/>
</dbReference>
<comment type="caution">
    <text evidence="5">The sequence shown here is derived from an EMBL/GenBank/DDBJ whole genome shotgun (WGS) entry which is preliminary data.</text>
</comment>